<accession>A0A2G9UE70</accession>
<evidence type="ECO:0000259" key="2">
    <source>
        <dbReference type="PROSITE" id="PS50056"/>
    </source>
</evidence>
<dbReference type="PROSITE" id="PS50056">
    <property type="entry name" value="TYR_PHOSPHATASE_2"/>
    <property type="match status" value="1"/>
</dbReference>
<dbReference type="InterPro" id="IPR000242">
    <property type="entry name" value="PTP_cat"/>
</dbReference>
<dbReference type="SUPFAM" id="SSF52799">
    <property type="entry name" value="(Phosphotyrosine protein) phosphatases II"/>
    <property type="match status" value="1"/>
</dbReference>
<dbReference type="CDD" id="cd00047">
    <property type="entry name" value="PTPc"/>
    <property type="match status" value="1"/>
</dbReference>
<organism evidence="3 4">
    <name type="scientific">Teladorsagia circumcincta</name>
    <name type="common">Brown stomach worm</name>
    <name type="synonym">Ostertagia circumcincta</name>
    <dbReference type="NCBI Taxonomy" id="45464"/>
    <lineage>
        <taxon>Eukaryota</taxon>
        <taxon>Metazoa</taxon>
        <taxon>Ecdysozoa</taxon>
        <taxon>Nematoda</taxon>
        <taxon>Chromadorea</taxon>
        <taxon>Rhabditida</taxon>
        <taxon>Rhabditina</taxon>
        <taxon>Rhabditomorpha</taxon>
        <taxon>Strongyloidea</taxon>
        <taxon>Trichostrongylidae</taxon>
        <taxon>Teladorsagia</taxon>
    </lineage>
</organism>
<name>A0A2G9UE70_TELCI</name>
<gene>
    <name evidence="3" type="ORF">TELCIR_10463</name>
</gene>
<feature type="domain" description="Tyrosine-protein phosphatase" evidence="1">
    <location>
        <begin position="31"/>
        <end position="136"/>
    </location>
</feature>
<dbReference type="PRINTS" id="PR00700">
    <property type="entry name" value="PRTYPHPHTASE"/>
</dbReference>
<dbReference type="InterPro" id="IPR029021">
    <property type="entry name" value="Prot-tyrosine_phosphatase-like"/>
</dbReference>
<evidence type="ECO:0000313" key="4">
    <source>
        <dbReference type="Proteomes" id="UP000230423"/>
    </source>
</evidence>
<reference evidence="3 4" key="1">
    <citation type="submission" date="2015-09" db="EMBL/GenBank/DDBJ databases">
        <title>Draft genome of the parasitic nematode Teladorsagia circumcincta isolate WARC Sus (inbred).</title>
        <authorList>
            <person name="Mitreva M."/>
        </authorList>
    </citation>
    <scope>NUCLEOTIDE SEQUENCE [LARGE SCALE GENOMIC DNA]</scope>
    <source>
        <strain evidence="3 4">S</strain>
    </source>
</reference>
<dbReference type="InterPro" id="IPR052782">
    <property type="entry name" value="Oocyte-zygote_transition_reg"/>
</dbReference>
<dbReference type="SMART" id="SM00404">
    <property type="entry name" value="PTPc_motif"/>
    <property type="match status" value="1"/>
</dbReference>
<dbReference type="SMART" id="SM00194">
    <property type="entry name" value="PTPc"/>
    <property type="match status" value="1"/>
</dbReference>
<dbReference type="EMBL" id="KZ347414">
    <property type="protein sequence ID" value="PIO67780.1"/>
    <property type="molecule type" value="Genomic_DNA"/>
</dbReference>
<dbReference type="PROSITE" id="PS50055">
    <property type="entry name" value="TYR_PHOSPHATASE_PTP"/>
    <property type="match status" value="1"/>
</dbReference>
<dbReference type="PANTHER" id="PTHR46163">
    <property type="entry name" value="TYROSINE-PROTEIN PHOSPHATASE-RELATED"/>
    <property type="match status" value="1"/>
</dbReference>
<dbReference type="PROSITE" id="PS00383">
    <property type="entry name" value="TYR_PHOSPHATASE_1"/>
    <property type="match status" value="1"/>
</dbReference>
<protein>
    <submittedName>
        <fullName evidence="3">Protein-tyrosine phosphatase</fullName>
    </submittedName>
</protein>
<dbReference type="AlphaFoldDB" id="A0A2G9UE70"/>
<dbReference type="GO" id="GO:0004725">
    <property type="term" value="F:protein tyrosine phosphatase activity"/>
    <property type="evidence" value="ECO:0007669"/>
    <property type="project" value="InterPro"/>
</dbReference>
<dbReference type="Proteomes" id="UP000230423">
    <property type="component" value="Unassembled WGS sequence"/>
</dbReference>
<dbReference type="PANTHER" id="PTHR46163:SF2">
    <property type="entry name" value="PROTEIN-TYROSINE PHOSPHATASE"/>
    <property type="match status" value="1"/>
</dbReference>
<dbReference type="InterPro" id="IPR016130">
    <property type="entry name" value="Tyr_Pase_AS"/>
</dbReference>
<dbReference type="InterPro" id="IPR000387">
    <property type="entry name" value="Tyr_Pase_dom"/>
</dbReference>
<feature type="domain" description="Tyrosine specific protein phosphatases" evidence="2">
    <location>
        <begin position="57"/>
        <end position="127"/>
    </location>
</feature>
<sequence>MKLPSGLTVKFVSSDAIESSVDLTKIDMCDNSGQEHSLEHFHWKDWPDRGVPASTTLSIFRLLRKVNRLTPCVVHCSAGIGRTGTVVGIDLLYRRLEKGEKDATLLKVVGELREMRHGAVQMDAQYLYMHRILLVVAENLKIITPEETQKFNDDYDQMLKSRGFT</sequence>
<dbReference type="OrthoDB" id="8609993at2759"/>
<keyword evidence="4" id="KW-1185">Reference proteome</keyword>
<dbReference type="Pfam" id="PF00102">
    <property type="entry name" value="Y_phosphatase"/>
    <property type="match status" value="1"/>
</dbReference>
<proteinExistence type="predicted"/>
<dbReference type="InterPro" id="IPR003595">
    <property type="entry name" value="Tyr_Pase_cat"/>
</dbReference>
<dbReference type="Gene3D" id="3.90.190.10">
    <property type="entry name" value="Protein tyrosine phosphatase superfamily"/>
    <property type="match status" value="1"/>
</dbReference>
<evidence type="ECO:0000259" key="1">
    <source>
        <dbReference type="PROSITE" id="PS50055"/>
    </source>
</evidence>
<evidence type="ECO:0000313" key="3">
    <source>
        <dbReference type="EMBL" id="PIO67780.1"/>
    </source>
</evidence>